<dbReference type="RefSeq" id="WP_090257066.1">
    <property type="nucleotide sequence ID" value="NZ_FOIR01000001.1"/>
</dbReference>
<evidence type="ECO:0000313" key="3">
    <source>
        <dbReference type="Proteomes" id="UP000199437"/>
    </source>
</evidence>
<sequence length="342" mass="38663">MIKLFRTNDPYRLVLLTIALIVGRVVIFAIPLAEVTRPDLDFAGAISDGLLNGVDKEVGPLYMLLWQLVDLTNGIWLSALLAGVFVLINTVLISDLFIRNNALKDNTYIPGLFYILLTLASKSSLLLSPQLVGMTFLLLALGFLLDHIKFRGSEENILSTGVTIGLAALFFIPYAVFWSIVILIYIFYSSTLSRRYFLMSFGFLLPIIVVFTYFLYSDKHVEFLTHIWSSITNIGFKPQALTMGKVVVLPLVFSLWGALTSFSGARMTNHQIYVQRIMTWLLFFALFVGTFYLVKGGIIHYEFLSLPMAYFLSKNVLGFNKKWKSEALVWLVLLNGIVFLFI</sequence>
<dbReference type="GeneID" id="99985514"/>
<feature type="transmembrane region" description="Helical" evidence="1">
    <location>
        <begin position="164"/>
        <end position="188"/>
    </location>
</feature>
<feature type="transmembrane region" description="Helical" evidence="1">
    <location>
        <begin position="125"/>
        <end position="144"/>
    </location>
</feature>
<protein>
    <recommendedName>
        <fullName evidence="4">Glycosyltransferase RgtA/B/C/D-like domain-containing protein</fullName>
    </recommendedName>
</protein>
<proteinExistence type="predicted"/>
<feature type="transmembrane region" description="Helical" evidence="1">
    <location>
        <begin position="246"/>
        <end position="265"/>
    </location>
</feature>
<keyword evidence="1" id="KW-0812">Transmembrane</keyword>
<feature type="transmembrane region" description="Helical" evidence="1">
    <location>
        <begin position="277"/>
        <end position="303"/>
    </location>
</feature>
<dbReference type="InterPro" id="IPR045625">
    <property type="entry name" value="DUF6427"/>
</dbReference>
<reference evidence="3" key="1">
    <citation type="submission" date="2016-10" db="EMBL/GenBank/DDBJ databases">
        <authorList>
            <person name="Varghese N."/>
            <person name="Submissions S."/>
        </authorList>
    </citation>
    <scope>NUCLEOTIDE SEQUENCE [LARGE SCALE GENOMIC DNA]</scope>
    <source>
        <strain evidence="3">CGMCC 1.12402</strain>
    </source>
</reference>
<dbReference type="EMBL" id="FOIR01000001">
    <property type="protein sequence ID" value="SEV93395.1"/>
    <property type="molecule type" value="Genomic_DNA"/>
</dbReference>
<dbReference type="Pfam" id="PF19992">
    <property type="entry name" value="DUF6427"/>
    <property type="match status" value="1"/>
</dbReference>
<dbReference type="OrthoDB" id="981402at2"/>
<feature type="transmembrane region" description="Helical" evidence="1">
    <location>
        <begin position="12"/>
        <end position="33"/>
    </location>
</feature>
<evidence type="ECO:0000256" key="1">
    <source>
        <dbReference type="SAM" id="Phobius"/>
    </source>
</evidence>
<gene>
    <name evidence="2" type="ORF">SAMN05216290_0775</name>
</gene>
<keyword evidence="3" id="KW-1185">Reference proteome</keyword>
<dbReference type="AlphaFoldDB" id="A0A1I0MYH4"/>
<evidence type="ECO:0008006" key="4">
    <source>
        <dbReference type="Google" id="ProtNLM"/>
    </source>
</evidence>
<evidence type="ECO:0000313" key="2">
    <source>
        <dbReference type="EMBL" id="SEV93395.1"/>
    </source>
</evidence>
<accession>A0A1I0MYH4</accession>
<name>A0A1I0MYH4_9BACT</name>
<feature type="transmembrane region" description="Helical" evidence="1">
    <location>
        <begin position="323"/>
        <end position="341"/>
    </location>
</feature>
<feature type="transmembrane region" description="Helical" evidence="1">
    <location>
        <begin position="75"/>
        <end position="98"/>
    </location>
</feature>
<organism evidence="2 3">
    <name type="scientific">Roseivirga pacifica</name>
    <dbReference type="NCBI Taxonomy" id="1267423"/>
    <lineage>
        <taxon>Bacteria</taxon>
        <taxon>Pseudomonadati</taxon>
        <taxon>Bacteroidota</taxon>
        <taxon>Cytophagia</taxon>
        <taxon>Cytophagales</taxon>
        <taxon>Roseivirgaceae</taxon>
        <taxon>Roseivirga</taxon>
    </lineage>
</organism>
<keyword evidence="1" id="KW-0472">Membrane</keyword>
<feature type="transmembrane region" description="Helical" evidence="1">
    <location>
        <begin position="195"/>
        <end position="216"/>
    </location>
</feature>
<dbReference type="STRING" id="1267423.SAMN05216290_0775"/>
<dbReference type="Proteomes" id="UP000199437">
    <property type="component" value="Unassembled WGS sequence"/>
</dbReference>
<keyword evidence="1" id="KW-1133">Transmembrane helix</keyword>